<dbReference type="SUPFAM" id="SSF52402">
    <property type="entry name" value="Adenine nucleotide alpha hydrolases-like"/>
    <property type="match status" value="1"/>
</dbReference>
<evidence type="ECO:0000256" key="2">
    <source>
        <dbReference type="ARBA" id="ARBA00023002"/>
    </source>
</evidence>
<evidence type="ECO:0000256" key="3">
    <source>
        <dbReference type="ARBA" id="ARBA00024327"/>
    </source>
</evidence>
<keyword evidence="4" id="KW-0408">Iron</keyword>
<dbReference type="GO" id="GO:0004604">
    <property type="term" value="F:phosphoadenylyl-sulfate reductase (thioredoxin) activity"/>
    <property type="evidence" value="ECO:0007669"/>
    <property type="project" value="UniProtKB-EC"/>
</dbReference>
<dbReference type="RefSeq" id="WP_311365682.1">
    <property type="nucleotide sequence ID" value="NZ_JAVRIC010000019.1"/>
</dbReference>
<comment type="cofactor">
    <cofactor evidence="4">
        <name>[4Fe-4S] cluster</name>
        <dbReference type="ChEBI" id="CHEBI:49883"/>
    </cofactor>
    <text evidence="4">Binds 1 [4Fe-4S] cluster per subunit.</text>
</comment>
<evidence type="ECO:0000313" key="6">
    <source>
        <dbReference type="EMBL" id="MDT0498283.1"/>
    </source>
</evidence>
<reference evidence="6 7" key="1">
    <citation type="submission" date="2023-09" db="EMBL/GenBank/DDBJ databases">
        <authorList>
            <person name="Rey-Velasco X."/>
        </authorList>
    </citation>
    <scope>NUCLEOTIDE SEQUENCE [LARGE SCALE GENOMIC DNA]</scope>
    <source>
        <strain evidence="6 7">W345</strain>
    </source>
</reference>
<accession>A0ABU2WL52</accession>
<dbReference type="PANTHER" id="PTHR46509">
    <property type="entry name" value="PHOSPHOADENOSINE PHOSPHOSULFATE REDUCTASE"/>
    <property type="match status" value="1"/>
</dbReference>
<feature type="binding site" evidence="4">
    <location>
        <position position="134"/>
    </location>
    <ligand>
        <name>[4Fe-4S] cluster</name>
        <dbReference type="ChEBI" id="CHEBI:49883"/>
    </ligand>
</feature>
<evidence type="ECO:0000313" key="7">
    <source>
        <dbReference type="Proteomes" id="UP001254608"/>
    </source>
</evidence>
<dbReference type="InterPro" id="IPR002500">
    <property type="entry name" value="PAPS_reduct_dom"/>
</dbReference>
<feature type="binding site" evidence="4">
    <location>
        <position position="135"/>
    </location>
    <ligand>
        <name>[4Fe-4S] cluster</name>
        <dbReference type="ChEBI" id="CHEBI:49883"/>
    </ligand>
</feature>
<comment type="similarity">
    <text evidence="1 4">Belongs to the PAPS reductase family. CysH subfamily.</text>
</comment>
<gene>
    <name evidence="4" type="primary">cysH</name>
    <name evidence="6" type="ORF">RM530_13045</name>
</gene>
<keyword evidence="4" id="KW-0411">Iron-sulfur</keyword>
<evidence type="ECO:0000256" key="1">
    <source>
        <dbReference type="ARBA" id="ARBA00009732"/>
    </source>
</evidence>
<feature type="binding site" evidence="4">
    <location>
        <position position="215"/>
    </location>
    <ligand>
        <name>[4Fe-4S] cluster</name>
        <dbReference type="ChEBI" id="CHEBI:49883"/>
    </ligand>
</feature>
<sequence length="241" mass="27878">MTVSAPLIAEHEVDVATDRAPFDAKRVAQLNAEYAPLDFNARIERLYRDFDPDKVLVTSSFAATSACFLHIISTIRREQPIAFIDTGYHFPKTLEYRDYLVERFGLTVFDVRAEDWKHQFTQQEKSYERDPDFCCSINKTEPLDAIKPRYQVWVSSLMRWQTDHRSGLELFELRRGLLKFNPMIDVSREQRDAYIRDHALPFHPMVAQGYSSIGCTHCTVAGEGRSGRWQGKPKTECGLHL</sequence>
<keyword evidence="7" id="KW-1185">Reference proteome</keyword>
<keyword evidence="4" id="KW-0963">Cytoplasm</keyword>
<dbReference type="HAMAP" id="MF_00063">
    <property type="entry name" value="CysH"/>
    <property type="match status" value="1"/>
</dbReference>
<comment type="catalytic activity">
    <reaction evidence="4">
        <text>[thioredoxin]-disulfide + sulfite + AMP + 2 H(+) = adenosine 5'-phosphosulfate + [thioredoxin]-dithiol</text>
        <dbReference type="Rhea" id="RHEA:21976"/>
        <dbReference type="Rhea" id="RHEA-COMP:10698"/>
        <dbReference type="Rhea" id="RHEA-COMP:10700"/>
        <dbReference type="ChEBI" id="CHEBI:15378"/>
        <dbReference type="ChEBI" id="CHEBI:17359"/>
        <dbReference type="ChEBI" id="CHEBI:29950"/>
        <dbReference type="ChEBI" id="CHEBI:50058"/>
        <dbReference type="ChEBI" id="CHEBI:58243"/>
        <dbReference type="ChEBI" id="CHEBI:456215"/>
        <dbReference type="EC" id="1.8.4.10"/>
    </reaction>
</comment>
<comment type="function">
    <text evidence="4">Catalyzes the formation of sulfite from adenosine 5'-phosphosulfate (APS) using thioredoxin as an electron donor.</text>
</comment>
<dbReference type="InterPro" id="IPR004511">
    <property type="entry name" value="PAPS/APS_Rdtase"/>
</dbReference>
<dbReference type="NCBIfam" id="NF002537">
    <property type="entry name" value="PRK02090.1"/>
    <property type="match status" value="1"/>
</dbReference>
<dbReference type="EC" id="1.8.4.10" evidence="4"/>
<dbReference type="PANTHER" id="PTHR46509:SF1">
    <property type="entry name" value="PHOSPHOADENOSINE PHOSPHOSULFATE REDUCTASE"/>
    <property type="match status" value="1"/>
</dbReference>
<keyword evidence="2 4" id="KW-0560">Oxidoreductase</keyword>
<feature type="active site" description="Nucleophile; cysteine thiosulfonate intermediate" evidence="4">
    <location>
        <position position="237"/>
    </location>
</feature>
<evidence type="ECO:0000259" key="5">
    <source>
        <dbReference type="Pfam" id="PF01507"/>
    </source>
</evidence>
<dbReference type="EMBL" id="JAVRIC010000019">
    <property type="protein sequence ID" value="MDT0498283.1"/>
    <property type="molecule type" value="Genomic_DNA"/>
</dbReference>
<dbReference type="PIRSF" id="PIRSF000857">
    <property type="entry name" value="PAPS_reductase"/>
    <property type="match status" value="1"/>
</dbReference>
<protein>
    <recommendedName>
        <fullName evidence="4">Adenosine 5'-phosphosulfate reductase</fullName>
        <shortName evidence="4">APS reductase</shortName>
        <ecNumber evidence="4">1.8.4.10</ecNumber>
    </recommendedName>
    <alternativeName>
        <fullName evidence="4">5'-adenylylsulfate reductase</fullName>
    </alternativeName>
    <alternativeName>
        <fullName evidence="4">Thioredoxin-dependent 5'-adenylylsulfate reductase</fullName>
    </alternativeName>
</protein>
<dbReference type="Pfam" id="PF01507">
    <property type="entry name" value="PAPS_reduct"/>
    <property type="match status" value="1"/>
</dbReference>
<comment type="subcellular location">
    <subcellularLocation>
        <location evidence="4">Cytoplasm</location>
    </subcellularLocation>
</comment>
<comment type="caution">
    <text evidence="6">The sequence shown here is derived from an EMBL/GenBank/DDBJ whole genome shotgun (WGS) entry which is preliminary data.</text>
</comment>
<comment type="pathway">
    <text evidence="3 4">Sulfur metabolism; hydrogen sulfide biosynthesis; sulfite from sulfate.</text>
</comment>
<dbReference type="Proteomes" id="UP001254608">
    <property type="component" value="Unassembled WGS sequence"/>
</dbReference>
<proteinExistence type="inferred from homology"/>
<keyword evidence="4" id="KW-0479">Metal-binding</keyword>
<name>A0ABU2WL52_9GAMM</name>
<organism evidence="6 7">
    <name type="scientific">Banduia mediterranea</name>
    <dbReference type="NCBI Taxonomy" id="3075609"/>
    <lineage>
        <taxon>Bacteria</taxon>
        <taxon>Pseudomonadati</taxon>
        <taxon>Pseudomonadota</taxon>
        <taxon>Gammaproteobacteria</taxon>
        <taxon>Nevskiales</taxon>
        <taxon>Algiphilaceae</taxon>
        <taxon>Banduia</taxon>
    </lineage>
</organism>
<dbReference type="Gene3D" id="3.40.50.620">
    <property type="entry name" value="HUPs"/>
    <property type="match status" value="1"/>
</dbReference>
<evidence type="ECO:0000256" key="4">
    <source>
        <dbReference type="HAMAP-Rule" id="MF_00063"/>
    </source>
</evidence>
<dbReference type="InterPro" id="IPR014729">
    <property type="entry name" value="Rossmann-like_a/b/a_fold"/>
</dbReference>
<feature type="domain" description="Phosphoadenosine phosphosulphate reductase" evidence="5">
    <location>
        <begin position="55"/>
        <end position="220"/>
    </location>
</feature>
<feature type="binding site" evidence="4">
    <location>
        <position position="218"/>
    </location>
    <ligand>
        <name>[4Fe-4S] cluster</name>
        <dbReference type="ChEBI" id="CHEBI:49883"/>
    </ligand>
</feature>